<dbReference type="AlphaFoldDB" id="A0A165VAZ4"/>
<dbReference type="Proteomes" id="UP000076761">
    <property type="component" value="Unassembled WGS sequence"/>
</dbReference>
<keyword evidence="2" id="KW-0812">Transmembrane</keyword>
<organism evidence="3 4">
    <name type="scientific">Neolentinus lepideus HHB14362 ss-1</name>
    <dbReference type="NCBI Taxonomy" id="1314782"/>
    <lineage>
        <taxon>Eukaryota</taxon>
        <taxon>Fungi</taxon>
        <taxon>Dikarya</taxon>
        <taxon>Basidiomycota</taxon>
        <taxon>Agaricomycotina</taxon>
        <taxon>Agaricomycetes</taxon>
        <taxon>Gloeophyllales</taxon>
        <taxon>Gloeophyllaceae</taxon>
        <taxon>Neolentinus</taxon>
    </lineage>
</organism>
<feature type="region of interest" description="Disordered" evidence="1">
    <location>
        <begin position="29"/>
        <end position="57"/>
    </location>
</feature>
<keyword evidence="4" id="KW-1185">Reference proteome</keyword>
<protein>
    <submittedName>
        <fullName evidence="3">Uncharacterized protein</fullName>
    </submittedName>
</protein>
<evidence type="ECO:0000256" key="1">
    <source>
        <dbReference type="SAM" id="MobiDB-lite"/>
    </source>
</evidence>
<accession>A0A165VAZ4</accession>
<keyword evidence="2" id="KW-1133">Transmembrane helix</keyword>
<gene>
    <name evidence="3" type="ORF">NEOLEDRAFT_1145164</name>
</gene>
<evidence type="ECO:0000256" key="2">
    <source>
        <dbReference type="SAM" id="Phobius"/>
    </source>
</evidence>
<name>A0A165VAZ4_9AGAM</name>
<dbReference type="OrthoDB" id="3259540at2759"/>
<proteinExistence type="predicted"/>
<feature type="transmembrane region" description="Helical" evidence="2">
    <location>
        <begin position="93"/>
        <end position="117"/>
    </location>
</feature>
<sequence>MIISGLVFELHVEFTTFAIVTVTMIVEPNKTPTSPPPPYTVEPTALPPASSSQTQAAFGPTPLAQQQETLLPYYDPRSPYSVEQAEVRARKRFVGAVVWAFALMFVAGMVTGAGVGARRR</sequence>
<dbReference type="InParanoid" id="A0A165VAZ4"/>
<reference evidence="3 4" key="1">
    <citation type="journal article" date="2016" name="Mol. Biol. Evol.">
        <title>Comparative Genomics of Early-Diverging Mushroom-Forming Fungi Provides Insights into the Origins of Lignocellulose Decay Capabilities.</title>
        <authorList>
            <person name="Nagy L.G."/>
            <person name="Riley R."/>
            <person name="Tritt A."/>
            <person name="Adam C."/>
            <person name="Daum C."/>
            <person name="Floudas D."/>
            <person name="Sun H."/>
            <person name="Yadav J.S."/>
            <person name="Pangilinan J."/>
            <person name="Larsson K.H."/>
            <person name="Matsuura K."/>
            <person name="Barry K."/>
            <person name="Labutti K."/>
            <person name="Kuo R."/>
            <person name="Ohm R.A."/>
            <person name="Bhattacharya S.S."/>
            <person name="Shirouzu T."/>
            <person name="Yoshinaga Y."/>
            <person name="Martin F.M."/>
            <person name="Grigoriev I.V."/>
            <person name="Hibbett D.S."/>
        </authorList>
    </citation>
    <scope>NUCLEOTIDE SEQUENCE [LARGE SCALE GENOMIC DNA]</scope>
    <source>
        <strain evidence="3 4">HHB14362 ss-1</strain>
    </source>
</reference>
<evidence type="ECO:0000313" key="3">
    <source>
        <dbReference type="EMBL" id="KZT29426.1"/>
    </source>
</evidence>
<dbReference type="EMBL" id="KV425554">
    <property type="protein sequence ID" value="KZT29426.1"/>
    <property type="molecule type" value="Genomic_DNA"/>
</dbReference>
<evidence type="ECO:0000313" key="4">
    <source>
        <dbReference type="Proteomes" id="UP000076761"/>
    </source>
</evidence>
<keyword evidence="2" id="KW-0472">Membrane</keyword>